<evidence type="ECO:0000256" key="1">
    <source>
        <dbReference type="SAM" id="MobiDB-lite"/>
    </source>
</evidence>
<accession>A0A8X6L3Y9</accession>
<feature type="non-terminal residue" evidence="2">
    <location>
        <position position="1"/>
    </location>
</feature>
<dbReference type="AlphaFoldDB" id="A0A8X6L3Y9"/>
<sequence>SFDIDQRHLVVQSMCLQAYESKPGHQRSSSLYQQHPHLQNHHDPQQTSLQHQHIYRLNRHSEPNSRFAHDYLSDGNSDEEDGSSSGDKACFQGGGNTTDSHEMSEAECDRDYQQHLRKSKIDLHFCNLS</sequence>
<feature type="compositionally biased region" description="Basic and acidic residues" evidence="1">
    <location>
        <begin position="99"/>
        <end position="110"/>
    </location>
</feature>
<proteinExistence type="predicted"/>
<keyword evidence="3" id="KW-1185">Reference proteome</keyword>
<reference evidence="2" key="1">
    <citation type="submission" date="2020-07" db="EMBL/GenBank/DDBJ databases">
        <title>Multicomponent nature underlies the extraordinary mechanical properties of spider dragline silk.</title>
        <authorList>
            <person name="Kono N."/>
            <person name="Nakamura H."/>
            <person name="Mori M."/>
            <person name="Yoshida Y."/>
            <person name="Ohtoshi R."/>
            <person name="Malay A.D."/>
            <person name="Moran D.A.P."/>
            <person name="Tomita M."/>
            <person name="Numata K."/>
            <person name="Arakawa K."/>
        </authorList>
    </citation>
    <scope>NUCLEOTIDE SEQUENCE</scope>
</reference>
<dbReference type="OrthoDB" id="6437338at2759"/>
<organism evidence="2 3">
    <name type="scientific">Trichonephila clavata</name>
    <name type="common">Joro spider</name>
    <name type="synonym">Nephila clavata</name>
    <dbReference type="NCBI Taxonomy" id="2740835"/>
    <lineage>
        <taxon>Eukaryota</taxon>
        <taxon>Metazoa</taxon>
        <taxon>Ecdysozoa</taxon>
        <taxon>Arthropoda</taxon>
        <taxon>Chelicerata</taxon>
        <taxon>Arachnida</taxon>
        <taxon>Araneae</taxon>
        <taxon>Araneomorphae</taxon>
        <taxon>Entelegynae</taxon>
        <taxon>Araneoidea</taxon>
        <taxon>Nephilidae</taxon>
        <taxon>Trichonephila</taxon>
    </lineage>
</organism>
<dbReference type="EMBL" id="BMAO01014542">
    <property type="protein sequence ID" value="GFQ95614.1"/>
    <property type="molecule type" value="Genomic_DNA"/>
</dbReference>
<evidence type="ECO:0000313" key="3">
    <source>
        <dbReference type="Proteomes" id="UP000887116"/>
    </source>
</evidence>
<protein>
    <submittedName>
        <fullName evidence="2">Uncharacterized protein</fullName>
    </submittedName>
</protein>
<feature type="compositionally biased region" description="Basic and acidic residues" evidence="1">
    <location>
        <begin position="59"/>
        <end position="72"/>
    </location>
</feature>
<feature type="region of interest" description="Disordered" evidence="1">
    <location>
        <begin position="21"/>
        <end position="110"/>
    </location>
</feature>
<name>A0A8X6L3Y9_TRICU</name>
<comment type="caution">
    <text evidence="2">The sequence shown here is derived from an EMBL/GenBank/DDBJ whole genome shotgun (WGS) entry which is preliminary data.</text>
</comment>
<gene>
    <name evidence="2" type="ORF">TNCT_532761</name>
</gene>
<feature type="compositionally biased region" description="Polar residues" evidence="1">
    <location>
        <begin position="26"/>
        <end position="37"/>
    </location>
</feature>
<evidence type="ECO:0000313" key="2">
    <source>
        <dbReference type="EMBL" id="GFQ95614.1"/>
    </source>
</evidence>
<dbReference type="Proteomes" id="UP000887116">
    <property type="component" value="Unassembled WGS sequence"/>
</dbReference>